<comment type="function">
    <text evidence="6">Catalyzes the reversible cleavage of pseudouridine 5'-phosphate (PsiMP) to ribose 5-phosphate and uracil. Functions biologically in the cleavage direction, as part of a pseudouridine degradation pathway.</text>
</comment>
<keyword evidence="1 6" id="KW-0479">Metal-binding</keyword>
<name>A0A1M4ZPI1_9BACL</name>
<protein>
    <recommendedName>
        <fullName evidence="6">Pseudouridine-5'-phosphate glycosidase</fullName>
        <shortName evidence="6">PsiMP glycosidase</shortName>
        <ecNumber evidence="6">4.2.1.70</ecNumber>
    </recommendedName>
</protein>
<keyword evidence="5 6" id="KW-0326">Glycosidase</keyword>
<feature type="binding site" evidence="6">
    <location>
        <position position="138"/>
    </location>
    <ligand>
        <name>Mn(2+)</name>
        <dbReference type="ChEBI" id="CHEBI:29035"/>
    </ligand>
</feature>
<dbReference type="PANTHER" id="PTHR42909:SF1">
    <property type="entry name" value="CARBOHYDRATE KINASE PFKB DOMAIN-CONTAINING PROTEIN"/>
    <property type="match status" value="1"/>
</dbReference>
<evidence type="ECO:0000256" key="6">
    <source>
        <dbReference type="HAMAP-Rule" id="MF_01876"/>
    </source>
</evidence>
<comment type="catalytic activity">
    <reaction evidence="6">
        <text>D-ribose 5-phosphate + uracil = psi-UMP + H2O</text>
        <dbReference type="Rhea" id="RHEA:18337"/>
        <dbReference type="ChEBI" id="CHEBI:15377"/>
        <dbReference type="ChEBI" id="CHEBI:17568"/>
        <dbReference type="ChEBI" id="CHEBI:58380"/>
        <dbReference type="ChEBI" id="CHEBI:78346"/>
        <dbReference type="EC" id="4.2.1.70"/>
    </reaction>
</comment>
<sequence>MNPYLSFSEEVQQAFQQRLPVVALETTIISFGFPYPYNLQTALEMEAIIRQHGAVPATIGLIEGKVKIGLDKEEIELFATKEQIIKVSRRDFAYALSQKKLGATTISGTMIAAHLAGIRVFATGGLGGVHRGSHLHGDVSNDLEEISRNQVAVISSGAKAILDLPLTLEYLETTGVPVVGYQSNDFASFYSRTSGLPSNFRLDSPAEVAKLMHTQWDLGFSSGLLVANPVPKSEEIPFQEIDHLIQQAVAEAESQKITGKEVTPFLLKRINQLSDGKSLLTNLALVRENAKVGAQIAVAYHQLNRD</sequence>
<reference evidence="7 8" key="1">
    <citation type="submission" date="2016-11" db="EMBL/GenBank/DDBJ databases">
        <authorList>
            <person name="Jaros S."/>
            <person name="Januszkiewicz K."/>
            <person name="Wedrychowicz H."/>
        </authorList>
    </citation>
    <scope>NUCLEOTIDE SEQUENCE [LARGE SCALE GENOMIC DNA]</scope>
    <source>
        <strain evidence="7 8">DSM 44666</strain>
    </source>
</reference>
<dbReference type="InterPro" id="IPR007342">
    <property type="entry name" value="PsuG"/>
</dbReference>
<dbReference type="GO" id="GO:0005737">
    <property type="term" value="C:cytoplasm"/>
    <property type="evidence" value="ECO:0007669"/>
    <property type="project" value="TreeGrafter"/>
</dbReference>
<keyword evidence="3 6" id="KW-0464">Manganese</keyword>
<dbReference type="Proteomes" id="UP000184476">
    <property type="component" value="Unassembled WGS sequence"/>
</dbReference>
<dbReference type="AlphaFoldDB" id="A0A1M4ZPI1"/>
<dbReference type="RefSeq" id="WP_073155952.1">
    <property type="nucleotide sequence ID" value="NZ_FQVL01000010.1"/>
</dbReference>
<accession>A0A1M4ZPI1</accession>
<dbReference type="EMBL" id="FQVL01000010">
    <property type="protein sequence ID" value="SHF20020.1"/>
    <property type="molecule type" value="Genomic_DNA"/>
</dbReference>
<comment type="caution">
    <text evidence="6">Lacks conserved residue(s) required for the propagation of feature annotation.</text>
</comment>
<evidence type="ECO:0000256" key="5">
    <source>
        <dbReference type="ARBA" id="ARBA00023295"/>
    </source>
</evidence>
<dbReference type="GO" id="GO:0016798">
    <property type="term" value="F:hydrolase activity, acting on glycosyl bonds"/>
    <property type="evidence" value="ECO:0007669"/>
    <property type="project" value="UniProtKB-KW"/>
</dbReference>
<evidence type="ECO:0000256" key="2">
    <source>
        <dbReference type="ARBA" id="ARBA00022801"/>
    </source>
</evidence>
<dbReference type="Pfam" id="PF04227">
    <property type="entry name" value="Indigoidine_A"/>
    <property type="match status" value="1"/>
</dbReference>
<dbReference type="Gene3D" id="3.40.1790.10">
    <property type="entry name" value="Indigoidine synthase domain"/>
    <property type="match status" value="1"/>
</dbReference>
<dbReference type="GO" id="GO:0004730">
    <property type="term" value="F:pseudouridylate synthase activity"/>
    <property type="evidence" value="ECO:0007669"/>
    <property type="project" value="UniProtKB-UniRule"/>
</dbReference>
<keyword evidence="2 6" id="KW-0378">Hydrolase</keyword>
<feature type="binding site" evidence="6">
    <location>
        <position position="86"/>
    </location>
    <ligand>
        <name>substrate</name>
    </ligand>
</feature>
<keyword evidence="4 6" id="KW-0456">Lyase</keyword>
<dbReference type="InterPro" id="IPR022830">
    <property type="entry name" value="Indigdn_synthA-like"/>
</dbReference>
<dbReference type="EC" id="4.2.1.70" evidence="6"/>
<dbReference type="GO" id="GO:0046113">
    <property type="term" value="P:nucleobase catabolic process"/>
    <property type="evidence" value="ECO:0007669"/>
    <property type="project" value="UniProtKB-UniRule"/>
</dbReference>
<proteinExistence type="inferred from homology"/>
<dbReference type="STRING" id="112248.SAMN05444392_11044"/>
<dbReference type="GO" id="GO:0046872">
    <property type="term" value="F:metal ion binding"/>
    <property type="evidence" value="ECO:0007669"/>
    <property type="project" value="UniProtKB-KW"/>
</dbReference>
<feature type="binding site" evidence="6">
    <location>
        <begin position="140"/>
        <end position="142"/>
    </location>
    <ligand>
        <name>substrate</name>
    </ligand>
</feature>
<dbReference type="SUPFAM" id="SSF110581">
    <property type="entry name" value="Indigoidine synthase A-like"/>
    <property type="match status" value="1"/>
</dbReference>
<comment type="cofactor">
    <cofactor evidence="6">
        <name>Mn(2+)</name>
        <dbReference type="ChEBI" id="CHEBI:29035"/>
    </cofactor>
    <text evidence="6">Binds 1 Mn(2+) ion per subunit.</text>
</comment>
<evidence type="ECO:0000256" key="4">
    <source>
        <dbReference type="ARBA" id="ARBA00023239"/>
    </source>
</evidence>
<dbReference type="OrthoDB" id="9805870at2"/>
<dbReference type="HAMAP" id="MF_01876">
    <property type="entry name" value="PsiMP_glycosidase"/>
    <property type="match status" value="1"/>
</dbReference>
<gene>
    <name evidence="6" type="primary">psuG</name>
    <name evidence="7" type="ORF">SAMN05444392_11044</name>
</gene>
<comment type="subunit">
    <text evidence="6">Homotrimer.</text>
</comment>
<keyword evidence="8" id="KW-1185">Reference proteome</keyword>
<feature type="active site" description="Proton donor" evidence="6">
    <location>
        <position position="25"/>
    </location>
</feature>
<evidence type="ECO:0000313" key="7">
    <source>
        <dbReference type="EMBL" id="SHF20020.1"/>
    </source>
</evidence>
<evidence type="ECO:0000313" key="8">
    <source>
        <dbReference type="Proteomes" id="UP000184476"/>
    </source>
</evidence>
<feature type="active site" description="Nucleophile" evidence="6">
    <location>
        <position position="159"/>
    </location>
</feature>
<dbReference type="PANTHER" id="PTHR42909">
    <property type="entry name" value="ZGC:136858"/>
    <property type="match status" value="1"/>
</dbReference>
<comment type="similarity">
    <text evidence="6">Belongs to the pseudouridine-5'-phosphate glycosidase family.</text>
</comment>
<evidence type="ECO:0000256" key="1">
    <source>
        <dbReference type="ARBA" id="ARBA00022723"/>
    </source>
</evidence>
<organism evidence="7 8">
    <name type="scientific">Seinonella peptonophila</name>
    <dbReference type="NCBI Taxonomy" id="112248"/>
    <lineage>
        <taxon>Bacteria</taxon>
        <taxon>Bacillati</taxon>
        <taxon>Bacillota</taxon>
        <taxon>Bacilli</taxon>
        <taxon>Bacillales</taxon>
        <taxon>Thermoactinomycetaceae</taxon>
        <taxon>Seinonella</taxon>
    </lineage>
</organism>
<evidence type="ECO:0000256" key="3">
    <source>
        <dbReference type="ARBA" id="ARBA00023211"/>
    </source>
</evidence>